<sequence>MQLAVPQENIDKAERSGAPPHGDRYAVGCVFIVVTIGAQYSRRTVRFFFFPFIHPHPTVHPIGCCAFSTSRHVSKQLIACISSCNPEDADATQNRCGTDRHPSRSRFDFSPNTFEKHFSDANFSQETIN</sequence>
<evidence type="ECO:0000256" key="1">
    <source>
        <dbReference type="SAM" id="MobiDB-lite"/>
    </source>
</evidence>
<dbReference type="EMBL" id="KI660178">
    <property type="protein sequence ID" value="ETN77316.1"/>
    <property type="molecule type" value="Genomic_DNA"/>
</dbReference>
<dbReference type="Proteomes" id="UP000053676">
    <property type="component" value="Unassembled WGS sequence"/>
</dbReference>
<organism evidence="2 3">
    <name type="scientific">Necator americanus</name>
    <name type="common">Human hookworm</name>
    <dbReference type="NCBI Taxonomy" id="51031"/>
    <lineage>
        <taxon>Eukaryota</taxon>
        <taxon>Metazoa</taxon>
        <taxon>Ecdysozoa</taxon>
        <taxon>Nematoda</taxon>
        <taxon>Chromadorea</taxon>
        <taxon>Rhabditida</taxon>
        <taxon>Rhabditina</taxon>
        <taxon>Rhabditomorpha</taxon>
        <taxon>Strongyloidea</taxon>
        <taxon>Ancylostomatidae</taxon>
        <taxon>Bunostominae</taxon>
        <taxon>Necator</taxon>
    </lineage>
</organism>
<feature type="compositionally biased region" description="Basic and acidic residues" evidence="1">
    <location>
        <begin position="97"/>
        <end position="107"/>
    </location>
</feature>
<dbReference type="AlphaFoldDB" id="W2T831"/>
<keyword evidence="3" id="KW-1185">Reference proteome</keyword>
<dbReference type="KEGG" id="nai:NECAME_03216"/>
<evidence type="ECO:0000313" key="2">
    <source>
        <dbReference type="EMBL" id="ETN77316.1"/>
    </source>
</evidence>
<evidence type="ECO:0000313" key="3">
    <source>
        <dbReference type="Proteomes" id="UP000053676"/>
    </source>
</evidence>
<gene>
    <name evidence="2" type="ORF">NECAME_03216</name>
</gene>
<protein>
    <submittedName>
        <fullName evidence="2">Uncharacterized protein</fullName>
    </submittedName>
</protein>
<proteinExistence type="predicted"/>
<accession>W2T831</accession>
<feature type="region of interest" description="Disordered" evidence="1">
    <location>
        <begin position="87"/>
        <end position="113"/>
    </location>
</feature>
<name>W2T831_NECAM</name>
<reference evidence="3" key="1">
    <citation type="journal article" date="2014" name="Nat. Genet.">
        <title>Genome of the human hookworm Necator americanus.</title>
        <authorList>
            <person name="Tang Y.T."/>
            <person name="Gao X."/>
            <person name="Rosa B.A."/>
            <person name="Abubucker S."/>
            <person name="Hallsworth-Pepin K."/>
            <person name="Martin J."/>
            <person name="Tyagi R."/>
            <person name="Heizer E."/>
            <person name="Zhang X."/>
            <person name="Bhonagiri-Palsikar V."/>
            <person name="Minx P."/>
            <person name="Warren W.C."/>
            <person name="Wang Q."/>
            <person name="Zhan B."/>
            <person name="Hotez P.J."/>
            <person name="Sternberg P.W."/>
            <person name="Dougall A."/>
            <person name="Gaze S.T."/>
            <person name="Mulvenna J."/>
            <person name="Sotillo J."/>
            <person name="Ranganathan S."/>
            <person name="Rabelo E.M."/>
            <person name="Wilson R.K."/>
            <person name="Felgner P.L."/>
            <person name="Bethony J."/>
            <person name="Hawdon J.M."/>
            <person name="Gasser R.B."/>
            <person name="Loukas A."/>
            <person name="Mitreva M."/>
        </authorList>
    </citation>
    <scope>NUCLEOTIDE SEQUENCE [LARGE SCALE GENOMIC DNA]</scope>
</reference>